<dbReference type="PANTHER" id="PTHR47434">
    <property type="entry name" value="PROTEIN PTST HOMOLOG 3, CHLOROPLASTIC"/>
    <property type="match status" value="1"/>
</dbReference>
<dbReference type="Proteomes" id="UP000077755">
    <property type="component" value="Chromosome 9"/>
</dbReference>
<accession>A0AAF0Y1K6</accession>
<proteinExistence type="predicted"/>
<gene>
    <name evidence="2" type="ORF">DCAR_0936034</name>
</gene>
<reference evidence="2" key="1">
    <citation type="journal article" date="2016" name="Nat. Genet.">
        <title>A high-quality carrot genome assembly provides new insights into carotenoid accumulation and asterid genome evolution.</title>
        <authorList>
            <person name="Iorizzo M."/>
            <person name="Ellison S."/>
            <person name="Senalik D."/>
            <person name="Zeng P."/>
            <person name="Satapoomin P."/>
            <person name="Huang J."/>
            <person name="Bowman M."/>
            <person name="Iovene M."/>
            <person name="Sanseverino W."/>
            <person name="Cavagnaro P."/>
            <person name="Yildiz M."/>
            <person name="Macko-Podgorni A."/>
            <person name="Moranska E."/>
            <person name="Grzebelus E."/>
            <person name="Grzebelus D."/>
            <person name="Ashrafi H."/>
            <person name="Zheng Z."/>
            <person name="Cheng S."/>
            <person name="Spooner D."/>
            <person name="Van Deynze A."/>
            <person name="Simon P."/>
        </authorList>
    </citation>
    <scope>NUCLEOTIDE SEQUENCE</scope>
    <source>
        <tissue evidence="2">Leaf</tissue>
    </source>
</reference>
<sequence>MVTKIVASHWLVPHFSVTHLSLPVISFMGFGNYGGRRGGVSLVLRGYGGSLGFVEGRGRKVESWWCLCKGGEGIDGEVGLEAEILEFMNKSEKPDKFPTKKELIDGGRIDLVEAIIKTGGWLSLGWETDDDECDELEECTVKDSESADFDIVDFQERVKSLQGRISFQEDEVESMYSSQSVSSSGRSVDVAAEDNSGIMGILNRLEKDRIMSLGTSTGHQSKGSSENGDHLGYSRDMSESFNGSVSGVDDVRYSGNPNMWRTWSRERAGLKDMEFEAAEICFDECQFQGKDGQSEDIILSITDGTTEALIETSELNHIQIQTRLQQMGRELASTLHFLRSQSKDLTHKDHIHGNNYGELQKIYDTWEFHENDVINARAKLRSIRAKLAILEGKMALSIIESQKIVEEKQRRVDCARRALQLLQSITIIWPNSASEVLLTGSFDGWTTQRKMEKSRTGIFSVTLQLYPGRYEIKFIVDGAWRCDPLRPTVHNDGYENNLLIVT</sequence>
<dbReference type="InterPro" id="IPR032640">
    <property type="entry name" value="AMPK1_CBM"/>
</dbReference>
<evidence type="ECO:0000313" key="3">
    <source>
        <dbReference type="Proteomes" id="UP000077755"/>
    </source>
</evidence>
<evidence type="ECO:0000259" key="1">
    <source>
        <dbReference type="Pfam" id="PF16561"/>
    </source>
</evidence>
<dbReference type="SUPFAM" id="SSF81296">
    <property type="entry name" value="E set domains"/>
    <property type="match status" value="1"/>
</dbReference>
<evidence type="ECO:0000313" key="2">
    <source>
        <dbReference type="EMBL" id="WOH16479.1"/>
    </source>
</evidence>
<protein>
    <recommendedName>
        <fullName evidence="1">AMP-activated protein kinase glycogen-binding domain-containing protein</fullName>
    </recommendedName>
</protein>
<dbReference type="Pfam" id="PF16561">
    <property type="entry name" value="AMPK1_CBM"/>
    <property type="match status" value="1"/>
</dbReference>
<dbReference type="GO" id="GO:0009507">
    <property type="term" value="C:chloroplast"/>
    <property type="evidence" value="ECO:0007669"/>
    <property type="project" value="UniProtKB-ARBA"/>
</dbReference>
<name>A0AAF0Y1K6_DAUCS</name>
<dbReference type="CDD" id="cd02859">
    <property type="entry name" value="E_set_AMPKbeta_like_N"/>
    <property type="match status" value="1"/>
</dbReference>
<dbReference type="EMBL" id="CP093351">
    <property type="protein sequence ID" value="WOH16479.1"/>
    <property type="molecule type" value="Genomic_DNA"/>
</dbReference>
<organism evidence="2 3">
    <name type="scientific">Daucus carota subsp. sativus</name>
    <name type="common">Carrot</name>
    <dbReference type="NCBI Taxonomy" id="79200"/>
    <lineage>
        <taxon>Eukaryota</taxon>
        <taxon>Viridiplantae</taxon>
        <taxon>Streptophyta</taxon>
        <taxon>Embryophyta</taxon>
        <taxon>Tracheophyta</taxon>
        <taxon>Spermatophyta</taxon>
        <taxon>Magnoliopsida</taxon>
        <taxon>eudicotyledons</taxon>
        <taxon>Gunneridae</taxon>
        <taxon>Pentapetalae</taxon>
        <taxon>asterids</taxon>
        <taxon>campanulids</taxon>
        <taxon>Apiales</taxon>
        <taxon>Apiaceae</taxon>
        <taxon>Apioideae</taxon>
        <taxon>Scandiceae</taxon>
        <taxon>Daucinae</taxon>
        <taxon>Daucus</taxon>
        <taxon>Daucus sect. Daucus</taxon>
    </lineage>
</organism>
<dbReference type="InterPro" id="IPR013783">
    <property type="entry name" value="Ig-like_fold"/>
</dbReference>
<dbReference type="PANTHER" id="PTHR47434:SF1">
    <property type="entry name" value="PROTEIN PTST HOMOLOG 2, CHLOROPLASTIC"/>
    <property type="match status" value="1"/>
</dbReference>
<dbReference type="AlphaFoldDB" id="A0AAF0Y1K6"/>
<keyword evidence="3" id="KW-1185">Reference proteome</keyword>
<dbReference type="InterPro" id="IPR014756">
    <property type="entry name" value="Ig_E-set"/>
</dbReference>
<dbReference type="Gene3D" id="2.60.40.10">
    <property type="entry name" value="Immunoglobulins"/>
    <property type="match status" value="1"/>
</dbReference>
<reference evidence="2" key="2">
    <citation type="submission" date="2022-03" db="EMBL/GenBank/DDBJ databases">
        <title>Draft title - Genomic analysis of global carrot germplasm unveils the trajectory of domestication and the origin of high carotenoid orange carrot.</title>
        <authorList>
            <person name="Iorizzo M."/>
            <person name="Ellison S."/>
            <person name="Senalik D."/>
            <person name="Macko-Podgorni A."/>
            <person name="Grzebelus D."/>
            <person name="Bostan H."/>
            <person name="Rolling W."/>
            <person name="Curaba J."/>
            <person name="Simon P."/>
        </authorList>
    </citation>
    <scope>NUCLEOTIDE SEQUENCE</scope>
    <source>
        <tissue evidence="2">Leaf</tissue>
    </source>
</reference>
<feature type="domain" description="AMP-activated protein kinase glycogen-binding" evidence="1">
    <location>
        <begin position="425"/>
        <end position="501"/>
    </location>
</feature>